<gene>
    <name evidence="2" type="ORF">OCTVUL_1B022705</name>
</gene>
<dbReference type="Proteomes" id="UP001162480">
    <property type="component" value="Chromosome 13"/>
</dbReference>
<dbReference type="AlphaFoldDB" id="A0AA36BF33"/>
<keyword evidence="3" id="KW-1185">Reference proteome</keyword>
<protein>
    <submittedName>
        <fullName evidence="2">Uncharacterized protein</fullName>
    </submittedName>
</protein>
<accession>A0AA36BF33</accession>
<sequence>MFSWTEISDREVFLNYKRGELMNLIIVLKQDFMPCYFLIANDHCTLKFDLVCEKKWLRSTLQSVYFVGYLFGSIVFGVISDRFILVSSDIGCSGKVGNLRSLWFDLSLISRNISDCCTSKRHRYSFSVFPHRRYSCTVHSSAFILCKMASSKYLRRPFGSSGIIAVVIARNKG</sequence>
<keyword evidence="1" id="KW-0472">Membrane</keyword>
<keyword evidence="1" id="KW-1133">Transmembrane helix</keyword>
<name>A0AA36BF33_OCTVU</name>
<keyword evidence="1" id="KW-0812">Transmembrane</keyword>
<evidence type="ECO:0000256" key="1">
    <source>
        <dbReference type="SAM" id="Phobius"/>
    </source>
</evidence>
<organism evidence="2 3">
    <name type="scientific">Octopus vulgaris</name>
    <name type="common">Common octopus</name>
    <dbReference type="NCBI Taxonomy" id="6645"/>
    <lineage>
        <taxon>Eukaryota</taxon>
        <taxon>Metazoa</taxon>
        <taxon>Spiralia</taxon>
        <taxon>Lophotrochozoa</taxon>
        <taxon>Mollusca</taxon>
        <taxon>Cephalopoda</taxon>
        <taxon>Coleoidea</taxon>
        <taxon>Octopodiformes</taxon>
        <taxon>Octopoda</taxon>
        <taxon>Incirrata</taxon>
        <taxon>Octopodidae</taxon>
        <taxon>Octopus</taxon>
    </lineage>
</organism>
<feature type="transmembrane region" description="Helical" evidence="1">
    <location>
        <begin position="64"/>
        <end position="85"/>
    </location>
</feature>
<dbReference type="EMBL" id="OX597826">
    <property type="protein sequence ID" value="CAI9732227.1"/>
    <property type="molecule type" value="Genomic_DNA"/>
</dbReference>
<reference evidence="2" key="1">
    <citation type="submission" date="2023-08" db="EMBL/GenBank/DDBJ databases">
        <authorList>
            <person name="Alioto T."/>
            <person name="Alioto T."/>
            <person name="Gomez Garrido J."/>
        </authorList>
    </citation>
    <scope>NUCLEOTIDE SEQUENCE</scope>
</reference>
<proteinExistence type="predicted"/>
<evidence type="ECO:0000313" key="3">
    <source>
        <dbReference type="Proteomes" id="UP001162480"/>
    </source>
</evidence>
<evidence type="ECO:0000313" key="2">
    <source>
        <dbReference type="EMBL" id="CAI9732227.1"/>
    </source>
</evidence>